<dbReference type="KEGG" id="cvr:CHLNCDRAFT_137033"/>
<protein>
    <recommendedName>
        <fullName evidence="9">Solute carrier family 25 member 44</fullName>
    </recommendedName>
</protein>
<feature type="repeat" description="Solcar" evidence="4">
    <location>
        <begin position="14"/>
        <end position="100"/>
    </location>
</feature>
<evidence type="ECO:0000256" key="2">
    <source>
        <dbReference type="ARBA" id="ARBA00022692"/>
    </source>
</evidence>
<evidence type="ECO:0000256" key="6">
    <source>
        <dbReference type="SAM" id="Phobius"/>
    </source>
</evidence>
<dbReference type="eggNOG" id="KOG0765">
    <property type="taxonomic scope" value="Eukaryota"/>
</dbReference>
<dbReference type="PANTHER" id="PTHR46080">
    <property type="entry name" value="MITOCHONDRIAL SUBSTRATE CARRIER FAMILY PROTEIN J"/>
    <property type="match status" value="1"/>
</dbReference>
<proteinExistence type="inferred from homology"/>
<dbReference type="EMBL" id="GL433852">
    <property type="protein sequence ID" value="EFN53323.1"/>
    <property type="molecule type" value="Genomic_DNA"/>
</dbReference>
<evidence type="ECO:0000256" key="1">
    <source>
        <dbReference type="ARBA" id="ARBA00004141"/>
    </source>
</evidence>
<keyword evidence="2 4" id="KW-0812">Transmembrane</keyword>
<dbReference type="SUPFAM" id="SSF103506">
    <property type="entry name" value="Mitochondrial carrier"/>
    <property type="match status" value="1"/>
</dbReference>
<feature type="transmembrane region" description="Helical" evidence="6">
    <location>
        <begin position="16"/>
        <end position="36"/>
    </location>
</feature>
<comment type="similarity">
    <text evidence="5">Belongs to the mitochondrial carrier (TC 2.A.29) family.</text>
</comment>
<gene>
    <name evidence="7" type="ORF">CHLNCDRAFT_137033</name>
</gene>
<dbReference type="PROSITE" id="PS50920">
    <property type="entry name" value="SOLCAR"/>
    <property type="match status" value="3"/>
</dbReference>
<dbReference type="FunCoup" id="E1ZLU5">
    <property type="interactions" value="1535"/>
</dbReference>
<comment type="subcellular location">
    <subcellularLocation>
        <location evidence="1">Membrane</location>
        <topology evidence="1">Multi-pass membrane protein</topology>
    </subcellularLocation>
</comment>
<accession>E1ZLU5</accession>
<dbReference type="AlphaFoldDB" id="E1ZLU5"/>
<evidence type="ECO:0000256" key="5">
    <source>
        <dbReference type="RuleBase" id="RU000488"/>
    </source>
</evidence>
<evidence type="ECO:0008006" key="9">
    <source>
        <dbReference type="Google" id="ProtNLM"/>
    </source>
</evidence>
<feature type="repeat" description="Solcar" evidence="4">
    <location>
        <begin position="235"/>
        <end position="364"/>
    </location>
</feature>
<dbReference type="OrthoDB" id="250329at2759"/>
<evidence type="ECO:0000256" key="4">
    <source>
        <dbReference type="PROSITE-ProRule" id="PRU00282"/>
    </source>
</evidence>
<feature type="repeat" description="Solcar" evidence="4">
    <location>
        <begin position="106"/>
        <end position="217"/>
    </location>
</feature>
<dbReference type="RefSeq" id="XP_005845425.1">
    <property type="nucleotide sequence ID" value="XM_005845363.1"/>
</dbReference>
<organism evidence="8">
    <name type="scientific">Chlorella variabilis</name>
    <name type="common">Green alga</name>
    <dbReference type="NCBI Taxonomy" id="554065"/>
    <lineage>
        <taxon>Eukaryota</taxon>
        <taxon>Viridiplantae</taxon>
        <taxon>Chlorophyta</taxon>
        <taxon>core chlorophytes</taxon>
        <taxon>Trebouxiophyceae</taxon>
        <taxon>Chlorellales</taxon>
        <taxon>Chlorellaceae</taxon>
        <taxon>Chlorella clade</taxon>
        <taxon>Chlorella</taxon>
    </lineage>
</organism>
<keyword evidence="8" id="KW-1185">Reference proteome</keyword>
<reference evidence="7 8" key="1">
    <citation type="journal article" date="2010" name="Plant Cell">
        <title>The Chlorella variabilis NC64A genome reveals adaptation to photosymbiosis, coevolution with viruses, and cryptic sex.</title>
        <authorList>
            <person name="Blanc G."/>
            <person name="Duncan G."/>
            <person name="Agarkova I."/>
            <person name="Borodovsky M."/>
            <person name="Gurnon J."/>
            <person name="Kuo A."/>
            <person name="Lindquist E."/>
            <person name="Lucas S."/>
            <person name="Pangilinan J."/>
            <person name="Polle J."/>
            <person name="Salamov A."/>
            <person name="Terry A."/>
            <person name="Yamada T."/>
            <person name="Dunigan D.D."/>
            <person name="Grigoriev I.V."/>
            <person name="Claverie J.M."/>
            <person name="Van Etten J.L."/>
        </authorList>
    </citation>
    <scope>NUCLEOTIDE SEQUENCE [LARGE SCALE GENOMIC DNA]</scope>
    <source>
        <strain evidence="7 8">NC64A</strain>
    </source>
</reference>
<sequence>MDKTAIDWSRLDKTKFFVVGTGLFTVIGLTTCLYPLSVIKTRQMALAGSQPGLKGAYLTARTVVAHDGIRGLYKGFGTVIYLSTLEVSKSFSGSLLARFDLPDTAALGAASFVGGAMASLSSQLIVVPIDVVAQRLMLLGGGASGGGASGASGGPAGRAAAATEAAARRRTTGLHLARQIVRQEGLRGLYRGFGASLAMFVPNSAIWWGSYGVWQQVLWHQVDAARGHHWHSEGEILGVQTAAGILTGCTSAALTNPLDVVKTRLQTAGATGAAASLPAAAGAPAAAAGAAAATGAGGGAAAGAGAAAAAAGASLRRPTWRQVAAQLARQEGVGGFFRGVAPRMASSSIWGTAMVTSYEWLKRLCARPPEHAGAPV</sequence>
<evidence type="ECO:0000313" key="8">
    <source>
        <dbReference type="Proteomes" id="UP000008141"/>
    </source>
</evidence>
<dbReference type="Gene3D" id="1.50.40.10">
    <property type="entry name" value="Mitochondrial carrier domain"/>
    <property type="match status" value="1"/>
</dbReference>
<evidence type="ECO:0000256" key="3">
    <source>
        <dbReference type="ARBA" id="ARBA00023136"/>
    </source>
</evidence>
<keyword evidence="6" id="KW-1133">Transmembrane helix</keyword>
<dbReference type="Pfam" id="PF00153">
    <property type="entry name" value="Mito_carr"/>
    <property type="match status" value="4"/>
</dbReference>
<dbReference type="Proteomes" id="UP000008141">
    <property type="component" value="Unassembled WGS sequence"/>
</dbReference>
<keyword evidence="5" id="KW-0813">Transport</keyword>
<evidence type="ECO:0000313" key="7">
    <source>
        <dbReference type="EMBL" id="EFN53323.1"/>
    </source>
</evidence>
<keyword evidence="3 4" id="KW-0472">Membrane</keyword>
<dbReference type="OMA" id="GPSGILM"/>
<dbReference type="PANTHER" id="PTHR46080:SF3">
    <property type="entry name" value="MITOCHONDRIAL SUBSTRATE CARRIER FAMILY PROTEIN"/>
    <property type="match status" value="1"/>
</dbReference>
<dbReference type="InterPro" id="IPR023395">
    <property type="entry name" value="MCP_dom_sf"/>
</dbReference>
<dbReference type="GO" id="GO:0016020">
    <property type="term" value="C:membrane"/>
    <property type="evidence" value="ECO:0007669"/>
    <property type="project" value="UniProtKB-SubCell"/>
</dbReference>
<name>E1ZLU5_CHLVA</name>
<dbReference type="InterPro" id="IPR018108">
    <property type="entry name" value="MCP_transmembrane"/>
</dbReference>
<dbReference type="GeneID" id="17352601"/>
<dbReference type="InParanoid" id="E1ZLU5"/>